<reference evidence="2 3" key="1">
    <citation type="submission" date="2020-07" db="EMBL/GenBank/DDBJ databases">
        <title>Complete genome sequence of Chitinibacter sp. 2T18.</title>
        <authorList>
            <person name="Bae J.-W."/>
            <person name="Choi J.-W."/>
        </authorList>
    </citation>
    <scope>NUCLEOTIDE SEQUENCE [LARGE SCALE GENOMIC DNA]</scope>
    <source>
        <strain evidence="2 3">2T18</strain>
    </source>
</reference>
<sequence>MKTSTVRVIAFGCIALTLGLQGLVAAFTRCEALELFIAGFIMLVPAILFAFTSKPSSGIGAAFGSIPFLMWANHAECLQAQQSGGAAMAYVFTLFIGVPASALIGCLTQFVPFVLRIKPRKNLISYASSEQLNKTTRKFGIKKRAKKH</sequence>
<dbReference type="RefSeq" id="WP_179357233.1">
    <property type="nucleotide sequence ID" value="NZ_CP058627.1"/>
</dbReference>
<evidence type="ECO:0000313" key="2">
    <source>
        <dbReference type="EMBL" id="QLG87147.1"/>
    </source>
</evidence>
<evidence type="ECO:0000256" key="1">
    <source>
        <dbReference type="SAM" id="Phobius"/>
    </source>
</evidence>
<keyword evidence="1" id="KW-0812">Transmembrane</keyword>
<protein>
    <submittedName>
        <fullName evidence="2">Uncharacterized protein</fullName>
    </submittedName>
</protein>
<gene>
    <name evidence="2" type="ORF">HQ393_02170</name>
</gene>
<dbReference type="EMBL" id="CP058627">
    <property type="protein sequence ID" value="QLG87147.1"/>
    <property type="molecule type" value="Genomic_DNA"/>
</dbReference>
<keyword evidence="3" id="KW-1185">Reference proteome</keyword>
<keyword evidence="1" id="KW-0472">Membrane</keyword>
<evidence type="ECO:0000313" key="3">
    <source>
        <dbReference type="Proteomes" id="UP000509597"/>
    </source>
</evidence>
<feature type="transmembrane region" description="Helical" evidence="1">
    <location>
        <begin position="35"/>
        <end position="51"/>
    </location>
</feature>
<dbReference type="AlphaFoldDB" id="A0A7H9BF01"/>
<dbReference type="KEGG" id="chiz:HQ393_02170"/>
<proteinExistence type="predicted"/>
<accession>A0A7H9BF01</accession>
<name>A0A7H9BF01_9NEIS</name>
<organism evidence="2 3">
    <name type="scientific">Chitinibacter bivalviorum</name>
    <dbReference type="NCBI Taxonomy" id="2739434"/>
    <lineage>
        <taxon>Bacteria</taxon>
        <taxon>Pseudomonadati</taxon>
        <taxon>Pseudomonadota</taxon>
        <taxon>Betaproteobacteria</taxon>
        <taxon>Neisseriales</taxon>
        <taxon>Chitinibacteraceae</taxon>
        <taxon>Chitinibacter</taxon>
    </lineage>
</organism>
<keyword evidence="1" id="KW-1133">Transmembrane helix</keyword>
<feature type="transmembrane region" description="Helical" evidence="1">
    <location>
        <begin position="87"/>
        <end position="115"/>
    </location>
</feature>
<dbReference type="Proteomes" id="UP000509597">
    <property type="component" value="Chromosome"/>
</dbReference>